<reference evidence="1 2" key="1">
    <citation type="submission" date="2017-07" db="EMBL/GenBank/DDBJ databases">
        <title>Draft Genome Sequences of Select Purple Nonsulfur Bacteria.</title>
        <authorList>
            <person name="Lasarre B."/>
            <person name="Mckinlay J.B."/>
        </authorList>
    </citation>
    <scope>NUCLEOTIDE SEQUENCE [LARGE SCALE GENOMIC DNA]</scope>
    <source>
        <strain evidence="1 2">DSM 5909</strain>
    </source>
</reference>
<accession>A0A327L3W1</accession>
<comment type="caution">
    <text evidence="1">The sequence shown here is derived from an EMBL/GenBank/DDBJ whole genome shotgun (WGS) entry which is preliminary data.</text>
</comment>
<evidence type="ECO:0000313" key="2">
    <source>
        <dbReference type="Proteomes" id="UP000249130"/>
    </source>
</evidence>
<dbReference type="RefSeq" id="WP_111417914.1">
    <property type="nucleotide sequence ID" value="NZ_NPEX01000020.1"/>
</dbReference>
<name>A0A327L3W1_9BRAD</name>
<proteinExistence type="predicted"/>
<sequence length="168" mass="18382">MAAPFSADRLFSRTMVDAGHLARQSERMMQRLAQAAERFGYDHGLRLQGQVRTLGRVGDRVCAYAFGPGILPLEACDYTLLAARRVLRNVEPVAGAATPFAPPGGVSLRPPADNGFLLAERMWSDLVNQVLDLQHDVFGVWLDLGREAVQILPGFGPGAEPNREDRRG</sequence>
<evidence type="ECO:0000313" key="1">
    <source>
        <dbReference type="EMBL" id="RAI45251.1"/>
    </source>
</evidence>
<gene>
    <name evidence="1" type="ORF">CH341_04880</name>
</gene>
<organism evidence="1 2">
    <name type="scientific">Rhodoplanes roseus</name>
    <dbReference type="NCBI Taxonomy" id="29409"/>
    <lineage>
        <taxon>Bacteria</taxon>
        <taxon>Pseudomonadati</taxon>
        <taxon>Pseudomonadota</taxon>
        <taxon>Alphaproteobacteria</taxon>
        <taxon>Hyphomicrobiales</taxon>
        <taxon>Nitrobacteraceae</taxon>
        <taxon>Rhodoplanes</taxon>
    </lineage>
</organism>
<dbReference type="EMBL" id="NPEX01000020">
    <property type="protein sequence ID" value="RAI45251.1"/>
    <property type="molecule type" value="Genomic_DNA"/>
</dbReference>
<dbReference type="AlphaFoldDB" id="A0A327L3W1"/>
<dbReference type="Proteomes" id="UP000249130">
    <property type="component" value="Unassembled WGS sequence"/>
</dbReference>
<protein>
    <submittedName>
        <fullName evidence="1">Uncharacterized protein</fullName>
    </submittedName>
</protein>
<dbReference type="OrthoDB" id="7960566at2"/>
<keyword evidence="2" id="KW-1185">Reference proteome</keyword>